<reference evidence="2 3" key="2">
    <citation type="submission" date="2012-06" db="EMBL/GenBank/DDBJ databases">
        <authorList>
            <person name="Fiebig A."/>
        </authorList>
    </citation>
    <scope>NUCLEOTIDE SEQUENCE [LARGE SCALE GENOMIC DNA]</scope>
    <source>
        <strain evidence="2 3">DFL-43</strain>
    </source>
</reference>
<feature type="transmembrane region" description="Helical" evidence="1">
    <location>
        <begin position="111"/>
        <end position="130"/>
    </location>
</feature>
<accession>A9CYT2</accession>
<keyword evidence="3" id="KW-1185">Reference proteome</keyword>
<keyword evidence="1" id="KW-0472">Membrane</keyword>
<dbReference type="OrthoDB" id="9920852at2"/>
<comment type="caution">
    <text evidence="2">The sequence shown here is derived from an EMBL/GenBank/DDBJ whole genome shotgun (WGS) entry which is preliminary data.</text>
</comment>
<dbReference type="HOGENOM" id="CLU_1872610_0_0_5"/>
<feature type="transmembrane region" description="Helical" evidence="1">
    <location>
        <begin position="84"/>
        <end position="104"/>
    </location>
</feature>
<evidence type="ECO:0000313" key="3">
    <source>
        <dbReference type="Proteomes" id="UP000004291"/>
    </source>
</evidence>
<evidence type="ECO:0000256" key="1">
    <source>
        <dbReference type="SAM" id="Phobius"/>
    </source>
</evidence>
<reference evidence="2 3" key="1">
    <citation type="submission" date="2007-10" db="EMBL/GenBank/DDBJ databases">
        <authorList>
            <person name="Wagner-Dobler I."/>
            <person name="Ferriera S."/>
            <person name="Johnson J."/>
            <person name="Kravitz S."/>
            <person name="Beeson K."/>
            <person name="Sutton G."/>
            <person name="Rogers Y.-H."/>
            <person name="Friedman R."/>
            <person name="Frazier M."/>
            <person name="Venter J.C."/>
        </authorList>
    </citation>
    <scope>NUCLEOTIDE SEQUENCE [LARGE SCALE GENOMIC DNA]</scope>
    <source>
        <strain evidence="2 3">DFL-43</strain>
    </source>
</reference>
<gene>
    <name evidence="2" type="ORF">HPDFL43_00505</name>
</gene>
<dbReference type="EMBL" id="ABIA03000002">
    <property type="protein sequence ID" value="EDQ34632.1"/>
    <property type="molecule type" value="Genomic_DNA"/>
</dbReference>
<sequence length="136" mass="14751">MFGVVALITLFLPWILVPAMAILIWLLRRRLLRASLALAALVLVAVAHSRELLYDIGLGLPHPDEESGALISAFRALVYATEWYAWQILALAAVSAALLSWPLPDGLGKRVLAVMVVVGLGVSAALTWSFTGMRFN</sequence>
<evidence type="ECO:0000313" key="2">
    <source>
        <dbReference type="EMBL" id="EDQ34632.1"/>
    </source>
</evidence>
<keyword evidence="1" id="KW-1133">Transmembrane helix</keyword>
<name>A9CYT2_HOEPD</name>
<organism evidence="2 3">
    <name type="scientific">Hoeflea phototrophica (strain DSM 17068 / NCIMB 14078 / DFL-43)</name>
    <dbReference type="NCBI Taxonomy" id="411684"/>
    <lineage>
        <taxon>Bacteria</taxon>
        <taxon>Pseudomonadati</taxon>
        <taxon>Pseudomonadota</taxon>
        <taxon>Alphaproteobacteria</taxon>
        <taxon>Hyphomicrobiales</taxon>
        <taxon>Rhizobiaceae</taxon>
        <taxon>Hoeflea</taxon>
    </lineage>
</organism>
<feature type="transmembrane region" description="Helical" evidence="1">
    <location>
        <begin position="6"/>
        <end position="27"/>
    </location>
</feature>
<keyword evidence="1" id="KW-0812">Transmembrane</keyword>
<dbReference type="AlphaFoldDB" id="A9CYT2"/>
<dbReference type="RefSeq" id="WP_007195893.1">
    <property type="nucleotide sequence ID" value="NZ_CM002917.1"/>
</dbReference>
<proteinExistence type="predicted"/>
<protein>
    <submittedName>
        <fullName evidence="2">Uncharacterized protein</fullName>
    </submittedName>
</protein>
<dbReference type="Proteomes" id="UP000004291">
    <property type="component" value="Chromosome"/>
</dbReference>